<dbReference type="RefSeq" id="WP_253744604.1">
    <property type="nucleotide sequence ID" value="NZ_BAABKA010000015.1"/>
</dbReference>
<dbReference type="Gene3D" id="3.30.70.100">
    <property type="match status" value="1"/>
</dbReference>
<dbReference type="EMBL" id="JAMZEB010000002">
    <property type="protein sequence ID" value="MCP2357481.1"/>
    <property type="molecule type" value="Genomic_DNA"/>
</dbReference>
<accession>A0A9X2GL16</accession>
<protein>
    <recommendedName>
        <fullName evidence="1">Stress-response A/B barrel domain-containing protein</fullName>
    </recommendedName>
</protein>
<dbReference type="InterPro" id="IPR011008">
    <property type="entry name" value="Dimeric_a/b-barrel"/>
</dbReference>
<dbReference type="SMART" id="SM00886">
    <property type="entry name" value="Dabb"/>
    <property type="match status" value="1"/>
</dbReference>
<evidence type="ECO:0000313" key="3">
    <source>
        <dbReference type="Proteomes" id="UP001139648"/>
    </source>
</evidence>
<dbReference type="SUPFAM" id="SSF54909">
    <property type="entry name" value="Dimeric alpha+beta barrel"/>
    <property type="match status" value="1"/>
</dbReference>
<dbReference type="PANTHER" id="PTHR37832">
    <property type="entry name" value="BLL2683 PROTEIN"/>
    <property type="match status" value="1"/>
</dbReference>
<sequence>MLTHVVLMKFTDPGDAARAKELLEGLRGRVEQIRELTVGLDVVRSPVSYDLCMTTVHDSADGLRGYQEHPAHLEAAAWLRPRIAARAVVDYETRGTIVPAARNPPQG</sequence>
<dbReference type="InterPro" id="IPR013097">
    <property type="entry name" value="Dabb"/>
</dbReference>
<comment type="caution">
    <text evidence="2">The sequence shown here is derived from an EMBL/GenBank/DDBJ whole genome shotgun (WGS) entry which is preliminary data.</text>
</comment>
<evidence type="ECO:0000313" key="2">
    <source>
        <dbReference type="EMBL" id="MCP2357481.1"/>
    </source>
</evidence>
<name>A0A9X2GL16_9ACTN</name>
<feature type="domain" description="Stress-response A/B barrel" evidence="1">
    <location>
        <begin position="2"/>
        <end position="91"/>
    </location>
</feature>
<dbReference type="PANTHER" id="PTHR37832:SF1">
    <property type="entry name" value="STRESS-RESPONSE A_B BARREL DOMAIN-CONTAINING PROTEIN"/>
    <property type="match status" value="1"/>
</dbReference>
<evidence type="ECO:0000259" key="1">
    <source>
        <dbReference type="PROSITE" id="PS51502"/>
    </source>
</evidence>
<dbReference type="Pfam" id="PF07876">
    <property type="entry name" value="Dabb"/>
    <property type="match status" value="1"/>
</dbReference>
<reference evidence="2" key="1">
    <citation type="submission" date="2022-06" db="EMBL/GenBank/DDBJ databases">
        <title>Sequencing the genomes of 1000 actinobacteria strains.</title>
        <authorList>
            <person name="Klenk H.-P."/>
        </authorList>
    </citation>
    <scope>NUCLEOTIDE SEQUENCE</scope>
    <source>
        <strain evidence="2">DSM 46694</strain>
    </source>
</reference>
<organism evidence="2 3">
    <name type="scientific">Nonomuraea thailandensis</name>
    <dbReference type="NCBI Taxonomy" id="1188745"/>
    <lineage>
        <taxon>Bacteria</taxon>
        <taxon>Bacillati</taxon>
        <taxon>Actinomycetota</taxon>
        <taxon>Actinomycetes</taxon>
        <taxon>Streptosporangiales</taxon>
        <taxon>Streptosporangiaceae</taxon>
        <taxon>Nonomuraea</taxon>
    </lineage>
</organism>
<proteinExistence type="predicted"/>
<dbReference type="PROSITE" id="PS51502">
    <property type="entry name" value="S_R_A_B_BARREL"/>
    <property type="match status" value="1"/>
</dbReference>
<dbReference type="Proteomes" id="UP001139648">
    <property type="component" value="Unassembled WGS sequence"/>
</dbReference>
<gene>
    <name evidence="2" type="ORF">HD597_004501</name>
</gene>
<dbReference type="AlphaFoldDB" id="A0A9X2GL16"/>
<keyword evidence="3" id="KW-1185">Reference proteome</keyword>